<name>A0A6N4R0I9_9LEPT</name>
<dbReference type="Proteomes" id="UP000297613">
    <property type="component" value="Unassembled WGS sequence"/>
</dbReference>
<evidence type="ECO:0000313" key="1">
    <source>
        <dbReference type="EMBL" id="TGL85709.1"/>
    </source>
</evidence>
<protein>
    <recommendedName>
        <fullName evidence="3">Lipoprotein</fullName>
    </recommendedName>
</protein>
<sequence>MRNLIFILIVVVGFVFNCNRHFFLKEFPVSGDVKIEKKPKIAYIGFRTFDARMTGSSGRRTTYTAELTYAERTIPKLEKAVFIDELKSNGTRKDLSSDLVKAFAMSYLQEVKISGLKEISYLVEMEKQGETVIYKLKDYPVDYYVIGIHGPAFTEASNIGVGFLHLFSTLFSMVTIGLIPSYSSEEANTEVRVYDRNLQLINNLKYDNSYSSISSIWISANPSKCGRLECIVKKVESPQSFVYQGMGPKVEEDVLRLIEQVKK</sequence>
<reference evidence="1 2" key="1">
    <citation type="journal article" date="2019" name="PLoS Negl. Trop. Dis.">
        <title>Revisiting the worldwide diversity of Leptospira species in the environment.</title>
        <authorList>
            <person name="Vincent A.T."/>
            <person name="Schiettekatte O."/>
            <person name="Bourhy P."/>
            <person name="Veyrier F.J."/>
            <person name="Picardeau M."/>
        </authorList>
    </citation>
    <scope>NUCLEOTIDE SEQUENCE [LARGE SCALE GENOMIC DNA]</scope>
    <source>
        <strain evidence="1 2">201702445</strain>
    </source>
</reference>
<organism evidence="1 2">
    <name type="scientific">Leptospira yasudae</name>
    <dbReference type="NCBI Taxonomy" id="2202201"/>
    <lineage>
        <taxon>Bacteria</taxon>
        <taxon>Pseudomonadati</taxon>
        <taxon>Spirochaetota</taxon>
        <taxon>Spirochaetia</taxon>
        <taxon>Leptospirales</taxon>
        <taxon>Leptospiraceae</taxon>
        <taxon>Leptospira</taxon>
    </lineage>
</organism>
<dbReference type="AlphaFoldDB" id="A0A6N4R0I9"/>
<proteinExistence type="predicted"/>
<evidence type="ECO:0000313" key="2">
    <source>
        <dbReference type="Proteomes" id="UP000297613"/>
    </source>
</evidence>
<comment type="caution">
    <text evidence="1">The sequence shown here is derived from an EMBL/GenBank/DDBJ whole genome shotgun (WGS) entry which is preliminary data.</text>
</comment>
<gene>
    <name evidence="1" type="ORF">EHQ83_07635</name>
</gene>
<accession>A0A6N4R0I9</accession>
<evidence type="ECO:0008006" key="3">
    <source>
        <dbReference type="Google" id="ProtNLM"/>
    </source>
</evidence>
<dbReference type="NCBIfam" id="NF047480">
    <property type="entry name" value="Lepto_Lp29"/>
    <property type="match status" value="1"/>
</dbReference>
<dbReference type="EMBL" id="RQGM01000028">
    <property type="protein sequence ID" value="TGL85709.1"/>
    <property type="molecule type" value="Genomic_DNA"/>
</dbReference>